<dbReference type="Gene3D" id="2.40.70.10">
    <property type="entry name" value="Acid Proteases"/>
    <property type="match status" value="1"/>
</dbReference>
<dbReference type="SUPFAM" id="SSF50630">
    <property type="entry name" value="Acid proteases"/>
    <property type="match status" value="1"/>
</dbReference>
<dbReference type="CDD" id="cd00303">
    <property type="entry name" value="retropepsin_like"/>
    <property type="match status" value="1"/>
</dbReference>
<proteinExistence type="predicted"/>
<dbReference type="InterPro" id="IPR021109">
    <property type="entry name" value="Peptidase_aspartic_dom_sf"/>
</dbReference>
<evidence type="ECO:0000313" key="1">
    <source>
        <dbReference type="Proteomes" id="UP000694864"/>
    </source>
</evidence>
<name>A0ABM0TB55_CAMSA</name>
<organism evidence="1 2">
    <name type="scientific">Camelina sativa</name>
    <name type="common">False flax</name>
    <name type="synonym">Myagrum sativum</name>
    <dbReference type="NCBI Taxonomy" id="90675"/>
    <lineage>
        <taxon>Eukaryota</taxon>
        <taxon>Viridiplantae</taxon>
        <taxon>Streptophyta</taxon>
        <taxon>Embryophyta</taxon>
        <taxon>Tracheophyta</taxon>
        <taxon>Spermatophyta</taxon>
        <taxon>Magnoliopsida</taxon>
        <taxon>eudicotyledons</taxon>
        <taxon>Gunneridae</taxon>
        <taxon>Pentapetalae</taxon>
        <taxon>rosids</taxon>
        <taxon>malvids</taxon>
        <taxon>Brassicales</taxon>
        <taxon>Brassicaceae</taxon>
        <taxon>Camelineae</taxon>
        <taxon>Camelina</taxon>
    </lineage>
</organism>
<dbReference type="GeneID" id="104708669"/>
<reference evidence="2" key="2">
    <citation type="submission" date="2025-08" db="UniProtKB">
        <authorList>
            <consortium name="RefSeq"/>
        </authorList>
    </citation>
    <scope>IDENTIFICATION</scope>
    <source>
        <tissue evidence="2">Leaf</tissue>
    </source>
</reference>
<protein>
    <submittedName>
        <fullName evidence="2">Uncharacterized protein LOC104708669</fullName>
    </submittedName>
</protein>
<keyword evidence="1" id="KW-1185">Reference proteome</keyword>
<dbReference type="Proteomes" id="UP000694864">
    <property type="component" value="Chromosome 1"/>
</dbReference>
<sequence length="131" mass="14793">MRILIDAGSSVNVIFRNVLAQMEIGESEIRLECNSLTGFNGDHLMLVGTIDLPIFVGGMARYSQFAIIDRPTIYNVILGTPWLHKMREVPSTYHQCVKFPTPKGVFTLRGNQQSARTCFLIEHKIRTAKKL</sequence>
<gene>
    <name evidence="2" type="primary">LOC104708669</name>
</gene>
<dbReference type="RefSeq" id="XP_010423573.1">
    <property type="nucleotide sequence ID" value="XM_010425271.1"/>
</dbReference>
<reference evidence="1" key="1">
    <citation type="journal article" date="2014" name="Nat. Commun.">
        <title>The emerging biofuel crop Camelina sativa retains a highly undifferentiated hexaploid genome structure.</title>
        <authorList>
            <person name="Kagale S."/>
            <person name="Koh C."/>
            <person name="Nixon J."/>
            <person name="Bollina V."/>
            <person name="Clarke W.E."/>
            <person name="Tuteja R."/>
            <person name="Spillane C."/>
            <person name="Robinson S.J."/>
            <person name="Links M.G."/>
            <person name="Clarke C."/>
            <person name="Higgins E.E."/>
            <person name="Huebert T."/>
            <person name="Sharpe A.G."/>
            <person name="Parkin I.A."/>
        </authorList>
    </citation>
    <scope>NUCLEOTIDE SEQUENCE [LARGE SCALE GENOMIC DNA]</scope>
    <source>
        <strain evidence="1">cv. DH55</strain>
    </source>
</reference>
<dbReference type="PANTHER" id="PTHR33240">
    <property type="entry name" value="OS08G0508500 PROTEIN"/>
    <property type="match status" value="1"/>
</dbReference>
<dbReference type="PANTHER" id="PTHR33240:SF8">
    <property type="entry name" value="OS03G0439900 PROTEIN"/>
    <property type="match status" value="1"/>
</dbReference>
<accession>A0ABM0TB55</accession>
<evidence type="ECO:0000313" key="2">
    <source>
        <dbReference type="RefSeq" id="XP_010423573.1"/>
    </source>
</evidence>